<evidence type="ECO:0000313" key="2">
    <source>
        <dbReference type="EMBL" id="CAD6334622.1"/>
    </source>
</evidence>
<organism evidence="2 3">
    <name type="scientific">Miscanthus lutarioriparius</name>
    <dbReference type="NCBI Taxonomy" id="422564"/>
    <lineage>
        <taxon>Eukaryota</taxon>
        <taxon>Viridiplantae</taxon>
        <taxon>Streptophyta</taxon>
        <taxon>Embryophyta</taxon>
        <taxon>Tracheophyta</taxon>
        <taxon>Spermatophyta</taxon>
        <taxon>Magnoliopsida</taxon>
        <taxon>Liliopsida</taxon>
        <taxon>Poales</taxon>
        <taxon>Poaceae</taxon>
        <taxon>PACMAD clade</taxon>
        <taxon>Panicoideae</taxon>
        <taxon>Andropogonodae</taxon>
        <taxon>Andropogoneae</taxon>
        <taxon>Saccharinae</taxon>
        <taxon>Miscanthus</taxon>
    </lineage>
</organism>
<sequence length="253" mass="27802">MGRCATGKVLIHLLDDTIQKGTLINYQKHYNITLFEVVVKMSAELPLSTELIEYGQEFGTGGSVIDTKGGVLGMANPTPRAAFIPTPLILRCLRMWRDLKCVPRLHLGLKVSSIKFLHSSHKEKISRKFNINAGLIVQEVSEGSAAEKIGIRNGDVIESLNEKCFPTTVELEIMLLRTCEHCVEKGGGLGSNVDLTVGLFQTRKEKRCTKKLTLNVSDDLEVIAGAIEGKLEKEDVDAVAFAHRKIPSTMQTG</sequence>
<gene>
    <name evidence="2" type="ORF">NCGR_LOCUS58720</name>
</gene>
<name>A0A811RXC0_9POAL</name>
<dbReference type="Proteomes" id="UP000604825">
    <property type="component" value="Unassembled WGS sequence"/>
</dbReference>
<reference evidence="2" key="1">
    <citation type="submission" date="2020-10" db="EMBL/GenBank/DDBJ databases">
        <authorList>
            <person name="Han B."/>
            <person name="Lu T."/>
            <person name="Zhao Q."/>
            <person name="Huang X."/>
            <person name="Zhao Y."/>
        </authorList>
    </citation>
    <scope>NUCLEOTIDE SEQUENCE</scope>
</reference>
<evidence type="ECO:0000313" key="3">
    <source>
        <dbReference type="Proteomes" id="UP000604825"/>
    </source>
</evidence>
<feature type="domain" description="PDZ" evidence="1">
    <location>
        <begin position="128"/>
        <end position="170"/>
    </location>
</feature>
<protein>
    <recommendedName>
        <fullName evidence="1">PDZ domain-containing protein</fullName>
    </recommendedName>
</protein>
<evidence type="ECO:0000259" key="1">
    <source>
        <dbReference type="Pfam" id="PF00595"/>
    </source>
</evidence>
<dbReference type="EMBL" id="CAJGYO010000017">
    <property type="protein sequence ID" value="CAD6334622.1"/>
    <property type="molecule type" value="Genomic_DNA"/>
</dbReference>
<keyword evidence="3" id="KW-1185">Reference proteome</keyword>
<proteinExistence type="predicted"/>
<dbReference type="OrthoDB" id="694521at2759"/>
<dbReference type="InterPro" id="IPR001478">
    <property type="entry name" value="PDZ"/>
</dbReference>
<comment type="caution">
    <text evidence="2">The sequence shown here is derived from an EMBL/GenBank/DDBJ whole genome shotgun (WGS) entry which is preliminary data.</text>
</comment>
<dbReference type="Gene3D" id="2.30.42.10">
    <property type="match status" value="1"/>
</dbReference>
<dbReference type="InterPro" id="IPR036034">
    <property type="entry name" value="PDZ_sf"/>
</dbReference>
<dbReference type="Pfam" id="PF00595">
    <property type="entry name" value="PDZ"/>
    <property type="match status" value="1"/>
</dbReference>
<dbReference type="AlphaFoldDB" id="A0A811RXC0"/>
<dbReference type="PANTHER" id="PTHR47389:SF5">
    <property type="entry name" value="OS09G0436700 PROTEIN"/>
    <property type="match status" value="1"/>
</dbReference>
<dbReference type="SUPFAM" id="SSF50156">
    <property type="entry name" value="PDZ domain-like"/>
    <property type="match status" value="1"/>
</dbReference>
<accession>A0A811RXC0</accession>
<dbReference type="PANTHER" id="PTHR47389">
    <property type="entry name" value="OS09G0436400 PROTEIN"/>
    <property type="match status" value="1"/>
</dbReference>